<protein>
    <submittedName>
        <fullName evidence="1">Uncharacterized protein</fullName>
    </submittedName>
</protein>
<proteinExistence type="predicted"/>
<dbReference type="Proteomes" id="UP001607302">
    <property type="component" value="Unassembled WGS sequence"/>
</dbReference>
<evidence type="ECO:0000313" key="1">
    <source>
        <dbReference type="EMBL" id="KAL2732096.1"/>
    </source>
</evidence>
<keyword evidence="2" id="KW-1185">Reference proteome</keyword>
<dbReference type="AlphaFoldDB" id="A0ABD2BH68"/>
<reference evidence="1 2" key="1">
    <citation type="journal article" date="2024" name="Ann. Entomol. Soc. Am.">
        <title>Genomic analyses of the southern and eastern yellowjacket wasps (Hymenoptera: Vespidae) reveal evolutionary signatures of social life.</title>
        <authorList>
            <person name="Catto M.A."/>
            <person name="Caine P.B."/>
            <person name="Orr S.E."/>
            <person name="Hunt B.G."/>
            <person name="Goodisman M.A.D."/>
        </authorList>
    </citation>
    <scope>NUCLEOTIDE SEQUENCE [LARGE SCALE GENOMIC DNA]</scope>
    <source>
        <strain evidence="1">233</strain>
        <tissue evidence="1">Head and thorax</tissue>
    </source>
</reference>
<sequence length="61" mass="7061">MKIENVHTCLISTDFIFIFISSFLKDHPVNIRVSYVCSDIYKRVGIPNVESSEIEFGEFCE</sequence>
<comment type="caution">
    <text evidence="1">The sequence shown here is derived from an EMBL/GenBank/DDBJ whole genome shotgun (WGS) entry which is preliminary data.</text>
</comment>
<name>A0ABD2BH68_VESSQ</name>
<organism evidence="1 2">
    <name type="scientific">Vespula squamosa</name>
    <name type="common">Southern yellow jacket</name>
    <name type="synonym">Wasp</name>
    <dbReference type="NCBI Taxonomy" id="30214"/>
    <lineage>
        <taxon>Eukaryota</taxon>
        <taxon>Metazoa</taxon>
        <taxon>Ecdysozoa</taxon>
        <taxon>Arthropoda</taxon>
        <taxon>Hexapoda</taxon>
        <taxon>Insecta</taxon>
        <taxon>Pterygota</taxon>
        <taxon>Neoptera</taxon>
        <taxon>Endopterygota</taxon>
        <taxon>Hymenoptera</taxon>
        <taxon>Apocrita</taxon>
        <taxon>Aculeata</taxon>
        <taxon>Vespoidea</taxon>
        <taxon>Vespidae</taxon>
        <taxon>Vespinae</taxon>
        <taxon>Vespula</taxon>
    </lineage>
</organism>
<accession>A0ABD2BH68</accession>
<dbReference type="EMBL" id="JAUDFV010000096">
    <property type="protein sequence ID" value="KAL2732096.1"/>
    <property type="molecule type" value="Genomic_DNA"/>
</dbReference>
<gene>
    <name evidence="1" type="ORF">V1478_004355</name>
</gene>
<evidence type="ECO:0000313" key="2">
    <source>
        <dbReference type="Proteomes" id="UP001607302"/>
    </source>
</evidence>